<dbReference type="STRING" id="272633.gene:10731461"/>
<dbReference type="GO" id="GO:0022857">
    <property type="term" value="F:transmembrane transporter activity"/>
    <property type="evidence" value="ECO:0007669"/>
    <property type="project" value="UniProtKB-ARBA"/>
</dbReference>
<feature type="compositionally biased region" description="Basic and acidic residues" evidence="5">
    <location>
        <begin position="22"/>
        <end position="46"/>
    </location>
</feature>
<evidence type="ECO:0000256" key="2">
    <source>
        <dbReference type="ARBA" id="ARBA00022448"/>
    </source>
</evidence>
<dbReference type="InterPro" id="IPR027417">
    <property type="entry name" value="P-loop_NTPase"/>
</dbReference>
<gene>
    <name evidence="7" type="ordered locus">MYPE3490</name>
</gene>
<evidence type="ECO:0000313" key="8">
    <source>
        <dbReference type="Proteomes" id="UP000002522"/>
    </source>
</evidence>
<dbReference type="Gene3D" id="3.40.50.300">
    <property type="entry name" value="P-loop containing nucleotide triphosphate hydrolases"/>
    <property type="match status" value="1"/>
</dbReference>
<dbReference type="eggNOG" id="COG1136">
    <property type="taxonomic scope" value="Bacteria"/>
</dbReference>
<dbReference type="PROSITE" id="PS50893">
    <property type="entry name" value="ABC_TRANSPORTER_2"/>
    <property type="match status" value="1"/>
</dbReference>
<dbReference type="GO" id="GO:0098796">
    <property type="term" value="C:membrane protein complex"/>
    <property type="evidence" value="ECO:0007669"/>
    <property type="project" value="UniProtKB-ARBA"/>
</dbReference>
<comment type="similarity">
    <text evidence="1">Belongs to the ABC transporter superfamily.</text>
</comment>
<dbReference type="SUPFAM" id="SSF52540">
    <property type="entry name" value="P-loop containing nucleoside triphosphate hydrolases"/>
    <property type="match status" value="1"/>
</dbReference>
<dbReference type="AlphaFoldDB" id="Q8EW56"/>
<evidence type="ECO:0000313" key="7">
    <source>
        <dbReference type="EMBL" id="BAC44140.1"/>
    </source>
</evidence>
<dbReference type="PROSITE" id="PS00211">
    <property type="entry name" value="ABC_TRANSPORTER_1"/>
    <property type="match status" value="1"/>
</dbReference>
<proteinExistence type="inferred from homology"/>
<dbReference type="PANTHER" id="PTHR42798">
    <property type="entry name" value="LIPOPROTEIN-RELEASING SYSTEM ATP-BINDING PROTEIN LOLD"/>
    <property type="match status" value="1"/>
</dbReference>
<dbReference type="FunCoup" id="Q8EW56">
    <property type="interactions" value="242"/>
</dbReference>
<dbReference type="RefSeq" id="WP_011077176.1">
    <property type="nucleotide sequence ID" value="NC_004432.1"/>
</dbReference>
<dbReference type="SMART" id="SM00382">
    <property type="entry name" value="AAA"/>
    <property type="match status" value="1"/>
</dbReference>
<dbReference type="InParanoid" id="Q8EW56"/>
<keyword evidence="2" id="KW-0813">Transport</keyword>
<feature type="compositionally biased region" description="Polar residues" evidence="5">
    <location>
        <begin position="380"/>
        <end position="394"/>
    </location>
</feature>
<dbReference type="GO" id="GO:0005524">
    <property type="term" value="F:ATP binding"/>
    <property type="evidence" value="ECO:0007669"/>
    <property type="project" value="UniProtKB-KW"/>
</dbReference>
<protein>
    <submittedName>
        <fullName evidence="7">ABC transporter ATP-binding protein</fullName>
    </submittedName>
</protein>
<feature type="compositionally biased region" description="Polar residues" evidence="5">
    <location>
        <begin position="65"/>
        <end position="74"/>
    </location>
</feature>
<dbReference type="InterPro" id="IPR017911">
    <property type="entry name" value="MacB-like_ATP-bd"/>
</dbReference>
<feature type="region of interest" description="Disordered" evidence="5">
    <location>
        <begin position="1"/>
        <end position="85"/>
    </location>
</feature>
<accession>Q8EW56</accession>
<dbReference type="KEGG" id="mpe:MYPE3490"/>
<dbReference type="CDD" id="cd03255">
    <property type="entry name" value="ABC_MJ0796_LolCDE_FtsE"/>
    <property type="match status" value="1"/>
</dbReference>
<dbReference type="InterPro" id="IPR003593">
    <property type="entry name" value="AAA+_ATPase"/>
</dbReference>
<evidence type="ECO:0000256" key="1">
    <source>
        <dbReference type="ARBA" id="ARBA00005417"/>
    </source>
</evidence>
<dbReference type="HOGENOM" id="CLU_000604_1_22_14"/>
<feature type="region of interest" description="Disordered" evidence="5">
    <location>
        <begin position="380"/>
        <end position="400"/>
    </location>
</feature>
<keyword evidence="4 7" id="KW-0067">ATP-binding</keyword>
<dbReference type="FunFam" id="3.40.50.300:FF:000032">
    <property type="entry name" value="Export ABC transporter ATP-binding protein"/>
    <property type="match status" value="1"/>
</dbReference>
<evidence type="ECO:0000256" key="5">
    <source>
        <dbReference type="SAM" id="MobiDB-lite"/>
    </source>
</evidence>
<evidence type="ECO:0000256" key="4">
    <source>
        <dbReference type="ARBA" id="ARBA00022840"/>
    </source>
</evidence>
<feature type="domain" description="ABC transporter" evidence="6">
    <location>
        <begin position="94"/>
        <end position="332"/>
    </location>
</feature>
<dbReference type="PANTHER" id="PTHR42798:SF2">
    <property type="entry name" value="ABC TRANSPORTER ATP-BINDING PROTEIN MG467-RELATED"/>
    <property type="match status" value="1"/>
</dbReference>
<dbReference type="EMBL" id="BA000026">
    <property type="protein sequence ID" value="BAC44140.1"/>
    <property type="molecule type" value="Genomic_DNA"/>
</dbReference>
<evidence type="ECO:0000256" key="3">
    <source>
        <dbReference type="ARBA" id="ARBA00022741"/>
    </source>
</evidence>
<keyword evidence="8" id="KW-1185">Reference proteome</keyword>
<dbReference type="InterPro" id="IPR003439">
    <property type="entry name" value="ABC_transporter-like_ATP-bd"/>
</dbReference>
<dbReference type="Proteomes" id="UP000002522">
    <property type="component" value="Chromosome"/>
</dbReference>
<name>Q8EW56_MALP2</name>
<dbReference type="InterPro" id="IPR017871">
    <property type="entry name" value="ABC_transporter-like_CS"/>
</dbReference>
<organism evidence="7 8">
    <name type="scientific">Malacoplasma penetrans (strain HF-2)</name>
    <name type="common">Mycoplasma penetrans</name>
    <dbReference type="NCBI Taxonomy" id="272633"/>
    <lineage>
        <taxon>Bacteria</taxon>
        <taxon>Bacillati</taxon>
        <taxon>Mycoplasmatota</taxon>
        <taxon>Mycoplasmoidales</taxon>
        <taxon>Mycoplasmoidaceae</taxon>
        <taxon>Malacoplasma</taxon>
    </lineage>
</organism>
<dbReference type="Pfam" id="PF00005">
    <property type="entry name" value="ABC_tran"/>
    <property type="match status" value="1"/>
</dbReference>
<dbReference type="GO" id="GO:0016887">
    <property type="term" value="F:ATP hydrolysis activity"/>
    <property type="evidence" value="ECO:0007669"/>
    <property type="project" value="InterPro"/>
</dbReference>
<reference evidence="7 8" key="1">
    <citation type="journal article" date="2002" name="Nucleic Acids Res.">
        <title>The complete genomic sequence of Mycoplasma penetrans, an intracellular bacterial pathogen in humans.</title>
        <authorList>
            <person name="Sasaki Y."/>
            <person name="Ishikawa J."/>
            <person name="Yamashita A."/>
            <person name="Oshima K."/>
            <person name="Kenri T."/>
            <person name="Furuya K."/>
            <person name="Yoshino C."/>
            <person name="Horino A."/>
            <person name="Shiba T."/>
            <person name="Sasaki T."/>
            <person name="Hattori M."/>
        </authorList>
    </citation>
    <scope>NUCLEOTIDE SEQUENCE [LARGE SCALE GENOMIC DNA]</scope>
    <source>
        <strain evidence="7 8">HF-2</strain>
    </source>
</reference>
<evidence type="ECO:0000259" key="6">
    <source>
        <dbReference type="PROSITE" id="PS50893"/>
    </source>
</evidence>
<sequence length="443" mass="49839">MQSTNTINNKNKRLIKLSSKTSKLEKKSKKEALKLEKKNKKEAMKSEKKKKSFSGLFVNNKKENSLSVKNNSENQPKRNDLPNQKVNIDSNVEIKCVNIEKTVKELGSAKTVILKNINLEINKGEITVILGPSGSGKTTLLNVIAGIDKATSGQCYIKNTDINTISDKKLVLIRRKYISYIYQRYGLIPILSCYDNIRLGQHLVEKSKRVLDINEVIKIVGIEHLLEKFPHELSGGQRQRVAIARAIMKQPEVMLCDEPTAALDSETSKKIIDLFLEVNKKFNTTIVMVTHEPSFVRIATKVVYIKDGEIEKIQVNQKTNNQINPIITVQQPVVEQKTQVVSAAKPIQHSTPTVNVLPNKANTTNSFTNPANVVATEKTNTLKTNPSPNNAQPTKENENKIPVSSVQVKVLDSKLNKEVSYVDNYIKNRKLDKYVKKMANKKK</sequence>
<keyword evidence="3" id="KW-0547">Nucleotide-binding</keyword>